<dbReference type="PRINTS" id="PR00420">
    <property type="entry name" value="RNGMNOXGNASE"/>
</dbReference>
<dbReference type="PANTHER" id="PTHR43452">
    <property type="entry name" value="PYRUVATE DECARBOXYLASE"/>
    <property type="match status" value="1"/>
</dbReference>
<evidence type="ECO:0000259" key="10">
    <source>
        <dbReference type="Pfam" id="PF00205"/>
    </source>
</evidence>
<evidence type="ECO:0000259" key="12">
    <source>
        <dbReference type="Pfam" id="PF02776"/>
    </source>
</evidence>
<keyword evidence="4" id="KW-0479">Metal-binding</keyword>
<dbReference type="Gene3D" id="3.40.50.970">
    <property type="match status" value="2"/>
</dbReference>
<feature type="domain" description="Thiamine pyrophosphate enzyme N-terminal TPP-binding" evidence="12">
    <location>
        <begin position="428"/>
        <end position="526"/>
    </location>
</feature>
<keyword evidence="7 9" id="KW-0786">Thiamine pyrophosphate</keyword>
<dbReference type="GO" id="GO:0000287">
    <property type="term" value="F:magnesium ion binding"/>
    <property type="evidence" value="ECO:0007669"/>
    <property type="project" value="InterPro"/>
</dbReference>
<dbReference type="CDD" id="cd07038">
    <property type="entry name" value="TPP_PYR_PDC_IPDC_like"/>
    <property type="match status" value="1"/>
</dbReference>
<protein>
    <recommendedName>
        <fullName evidence="3">Pyruvate decarboxylase</fullName>
    </recommendedName>
</protein>
<dbReference type="InterPro" id="IPR012000">
    <property type="entry name" value="Thiamin_PyroP_enz_cen_dom"/>
</dbReference>
<dbReference type="GO" id="GO:0005634">
    <property type="term" value="C:nucleus"/>
    <property type="evidence" value="ECO:0007669"/>
    <property type="project" value="TreeGrafter"/>
</dbReference>
<dbReference type="InterPro" id="IPR029061">
    <property type="entry name" value="THDP-binding"/>
</dbReference>
<dbReference type="InterPro" id="IPR047214">
    <property type="entry name" value="TPP_PDC_IPDC"/>
</dbReference>
<evidence type="ECO:0000256" key="5">
    <source>
        <dbReference type="ARBA" id="ARBA00022793"/>
    </source>
</evidence>
<feature type="domain" description="Thiamine pyrophosphate enzyme TPP-binding" evidence="11">
    <location>
        <begin position="817"/>
        <end position="902"/>
    </location>
</feature>
<dbReference type="InterPro" id="IPR012110">
    <property type="entry name" value="PDC/IPDC-like"/>
</dbReference>
<dbReference type="Proteomes" id="UP000053411">
    <property type="component" value="Unassembled WGS sequence"/>
</dbReference>
<dbReference type="Pfam" id="PF00205">
    <property type="entry name" value="TPP_enzyme_M"/>
    <property type="match status" value="1"/>
</dbReference>
<evidence type="ECO:0000256" key="3">
    <source>
        <dbReference type="ARBA" id="ARBA00014422"/>
    </source>
</evidence>
<evidence type="ECO:0000256" key="2">
    <source>
        <dbReference type="ARBA" id="ARBA00007812"/>
    </source>
</evidence>
<evidence type="ECO:0000313" key="14">
    <source>
        <dbReference type="Proteomes" id="UP000053411"/>
    </source>
</evidence>
<dbReference type="GO" id="GO:0030976">
    <property type="term" value="F:thiamine pyrophosphate binding"/>
    <property type="evidence" value="ECO:0007669"/>
    <property type="project" value="InterPro"/>
</dbReference>
<keyword evidence="6" id="KW-0460">Magnesium</keyword>
<name>A0A0D2KIU5_9EURO</name>
<sequence>MRLEGDTVSLAPNCLGVFNYWPQIVVEHNMYGYDALISYKKHSGEHIFGPVPANMGQLDPDFSDPNLVRFAFMHSRPQIYRTLLSEVQRCGISVHFQKTVTDYFEDVEAGIAGVVTEDGQKAMADVVVAADGVGSMSYKIVTGKKTKARSSGFSMYRAAFPVDRVLADHNLRKTFSTYGDKPRWDFYIGEDTHFTAFTSKDLATFSYTHRDDGSATDSWAASLSPGDVLKVMERTPGWSEQIKGFIKAAPENSIIDWKLLWRDPQPEWTSPGGRVVQIGDAAHSFLPTSGGGATQAVEDATSLAVCLATGGKDNLAVSTKVQQKLRFERVSCHQLKGFLNREMIHRTDWASIAKDPSAIEQKHGDWIVMHDPEAYVNENYWKAYDHVVGGKEFVNSNVPKGWSHQTWTIEQVLNQPLASFQESGDWSIRQLGVGHVMGVPGDMNLELLDYIREVPGLIWVGNANELNAAYAADGYARVKGVPGVLVTTHGVGELSAINGIAGAYTEQVPVIHIVGATPMTAQKKRAMIHHNLGPNPDHRVYADIPARVRCHVAYLDDASTAPALIDATIQECLNQWLPVYIYVPLDYVHALVAEPKSRLEPNPPQTATMNEKASTRIFDALQTSSKRVVLVDVLATRHGAFDLLGALVDVLNCPIYCTPMGKGAINETHPMYVGIYSGGTSAPGIKEAVESSDCVLHLGPLLADSNTGAFSMQIEENRLISIDPYQCVVGSETHTPLACRMTVLKEILKLATSQRLPVIDTPVPSAISPPEESSDPAITQAWLWKSFGKFLRPNDVLIVEAGTAQFGMPDATFPAHIRYITQVYYGCIGYSVGCCAGAAFAQREAQSEATLASGRLILVVGDGSIQLSVQEIGTMIRAGLKPIIVLLNNDGYTIERTIHRPNEVYHDIAQWRWQSMLDFFGAENPATASSVVRTKAELESKMSSPELLTPTQMQLVELRMDKFDAPWRLKRQVEIVNAGKQKT</sequence>
<dbReference type="OrthoDB" id="308383at2759"/>
<dbReference type="SUPFAM" id="SSF52518">
    <property type="entry name" value="Thiamin diphosphate-binding fold (THDP-binding)"/>
    <property type="match status" value="2"/>
</dbReference>
<evidence type="ECO:0000259" key="11">
    <source>
        <dbReference type="Pfam" id="PF02775"/>
    </source>
</evidence>
<dbReference type="InterPro" id="IPR012001">
    <property type="entry name" value="Thiamin_PyroP_enz_TPP-bd_dom"/>
</dbReference>
<evidence type="ECO:0000256" key="4">
    <source>
        <dbReference type="ARBA" id="ARBA00022723"/>
    </source>
</evidence>
<dbReference type="Pfam" id="PF02776">
    <property type="entry name" value="TPP_enzyme_N"/>
    <property type="match status" value="1"/>
</dbReference>
<dbReference type="EMBL" id="KN848077">
    <property type="protein sequence ID" value="KIX96548.1"/>
    <property type="molecule type" value="Genomic_DNA"/>
</dbReference>
<dbReference type="Gene3D" id="3.40.50.1220">
    <property type="entry name" value="TPP-binding domain"/>
    <property type="match status" value="1"/>
</dbReference>
<evidence type="ECO:0000256" key="8">
    <source>
        <dbReference type="ARBA" id="ARBA00023239"/>
    </source>
</evidence>
<dbReference type="GO" id="GO:0000949">
    <property type="term" value="P:aromatic amino acid family catabolic process to alcohol via Ehrlich pathway"/>
    <property type="evidence" value="ECO:0007669"/>
    <property type="project" value="TreeGrafter"/>
</dbReference>
<dbReference type="AlphaFoldDB" id="A0A0D2KIU5"/>
<dbReference type="InterPro" id="IPR047213">
    <property type="entry name" value="TPP_PYR_PDC_IPDC-like"/>
</dbReference>
<feature type="domain" description="Thiamine pyrophosphate enzyme central" evidence="10">
    <location>
        <begin position="616"/>
        <end position="732"/>
    </location>
</feature>
<dbReference type="InterPro" id="IPR011766">
    <property type="entry name" value="TPP_enzyme_TPP-bd"/>
</dbReference>
<keyword evidence="5" id="KW-0210">Decarboxylase</keyword>
<keyword evidence="8" id="KW-0456">Lyase</keyword>
<dbReference type="GeneID" id="27713560"/>
<comment type="cofactor">
    <cofactor evidence="1">
        <name>thiamine diphosphate</name>
        <dbReference type="ChEBI" id="CHEBI:58937"/>
    </cofactor>
</comment>
<dbReference type="InterPro" id="IPR029035">
    <property type="entry name" value="DHS-like_NAD/FAD-binding_dom"/>
</dbReference>
<accession>A0A0D2KIU5</accession>
<evidence type="ECO:0000256" key="6">
    <source>
        <dbReference type="ARBA" id="ARBA00022842"/>
    </source>
</evidence>
<evidence type="ECO:0000256" key="1">
    <source>
        <dbReference type="ARBA" id="ARBA00001964"/>
    </source>
</evidence>
<dbReference type="CDD" id="cd02005">
    <property type="entry name" value="TPP_PDC_IPDC"/>
    <property type="match status" value="1"/>
</dbReference>
<dbReference type="Gene3D" id="3.50.50.60">
    <property type="entry name" value="FAD/NAD(P)-binding domain"/>
    <property type="match status" value="1"/>
</dbReference>
<proteinExistence type="inferred from homology"/>
<dbReference type="InterPro" id="IPR036188">
    <property type="entry name" value="FAD/NAD-bd_sf"/>
</dbReference>
<dbReference type="STRING" id="1442371.A0A0D2KIU5"/>
<gene>
    <name evidence="13" type="ORF">Z520_07814</name>
</gene>
<evidence type="ECO:0000256" key="7">
    <source>
        <dbReference type="ARBA" id="ARBA00023052"/>
    </source>
</evidence>
<dbReference type="VEuPathDB" id="FungiDB:Z520_07814"/>
<dbReference type="GO" id="GO:0004737">
    <property type="term" value="F:pyruvate decarboxylase activity"/>
    <property type="evidence" value="ECO:0007669"/>
    <property type="project" value="TreeGrafter"/>
</dbReference>
<dbReference type="PANTHER" id="PTHR43452:SF3">
    <property type="entry name" value="TRANSAMINATED AMINO ACID DECARBOXYLASE"/>
    <property type="match status" value="1"/>
</dbReference>
<dbReference type="SUPFAM" id="SSF51905">
    <property type="entry name" value="FAD/NAD(P)-binding domain"/>
    <property type="match status" value="1"/>
</dbReference>
<dbReference type="RefSeq" id="XP_016630671.1">
    <property type="nucleotide sequence ID" value="XM_016778311.1"/>
</dbReference>
<reference evidence="13 14" key="1">
    <citation type="submission" date="2015-01" db="EMBL/GenBank/DDBJ databases">
        <title>The Genome Sequence of Fonsecaea multimorphosa CBS 102226.</title>
        <authorList>
            <consortium name="The Broad Institute Genomics Platform"/>
            <person name="Cuomo C."/>
            <person name="de Hoog S."/>
            <person name="Gorbushina A."/>
            <person name="Stielow B."/>
            <person name="Teixiera M."/>
            <person name="Abouelleil A."/>
            <person name="Chapman S.B."/>
            <person name="Priest M."/>
            <person name="Young S.K."/>
            <person name="Wortman J."/>
            <person name="Nusbaum C."/>
            <person name="Birren B."/>
        </authorList>
    </citation>
    <scope>NUCLEOTIDE SEQUENCE [LARGE SCALE GENOMIC DNA]</scope>
    <source>
        <strain evidence="13 14">CBS 102226</strain>
    </source>
</reference>
<dbReference type="GO" id="GO:0005829">
    <property type="term" value="C:cytosol"/>
    <property type="evidence" value="ECO:0007669"/>
    <property type="project" value="TreeGrafter"/>
</dbReference>
<dbReference type="Pfam" id="PF02775">
    <property type="entry name" value="TPP_enzyme_C"/>
    <property type="match status" value="1"/>
</dbReference>
<keyword evidence="14" id="KW-1185">Reference proteome</keyword>
<comment type="similarity">
    <text evidence="2 9">Belongs to the TPP enzyme family.</text>
</comment>
<dbReference type="FunFam" id="3.40.50.970:FF:000024">
    <property type="entry name" value="Pyruvate decarboxylase isozyme"/>
    <property type="match status" value="1"/>
</dbReference>
<evidence type="ECO:0000256" key="9">
    <source>
        <dbReference type="RuleBase" id="RU362132"/>
    </source>
</evidence>
<organism evidence="13 14">
    <name type="scientific">Fonsecaea multimorphosa CBS 102226</name>
    <dbReference type="NCBI Taxonomy" id="1442371"/>
    <lineage>
        <taxon>Eukaryota</taxon>
        <taxon>Fungi</taxon>
        <taxon>Dikarya</taxon>
        <taxon>Ascomycota</taxon>
        <taxon>Pezizomycotina</taxon>
        <taxon>Eurotiomycetes</taxon>
        <taxon>Chaetothyriomycetidae</taxon>
        <taxon>Chaetothyriales</taxon>
        <taxon>Herpotrichiellaceae</taxon>
        <taxon>Fonsecaea</taxon>
    </lineage>
</organism>
<evidence type="ECO:0000313" key="13">
    <source>
        <dbReference type="EMBL" id="KIX96548.1"/>
    </source>
</evidence>
<dbReference type="SUPFAM" id="SSF52467">
    <property type="entry name" value="DHS-like NAD/FAD-binding domain"/>
    <property type="match status" value="1"/>
</dbReference>